<feature type="signal peptide" evidence="2">
    <location>
        <begin position="1"/>
        <end position="28"/>
    </location>
</feature>
<keyword evidence="2" id="KW-0732">Signal</keyword>
<accession>A0A220S181</accession>
<name>A0A220S181_9NEIS</name>
<dbReference type="Gene3D" id="1.20.58.430">
    <property type="entry name" value="Type IV secretion system, VirB5-domain"/>
    <property type="match status" value="1"/>
</dbReference>
<dbReference type="Pfam" id="PF07996">
    <property type="entry name" value="T4SS"/>
    <property type="match status" value="1"/>
</dbReference>
<evidence type="ECO:0000313" key="3">
    <source>
        <dbReference type="EMBL" id="ASK27172.1"/>
    </source>
</evidence>
<reference evidence="3 4" key="1">
    <citation type="submission" date="2017-06" db="EMBL/GenBank/DDBJ databases">
        <title>Neisseria chenwenguii sp. nov., isolated from the intestinal contents of Tibetan Plateau Pika in Yushu, Qinghai Province, China.</title>
        <authorList>
            <person name="Zhang G."/>
        </authorList>
    </citation>
    <scope>NUCLEOTIDE SEQUENCE [LARGE SCALE GENOMIC DNA]</scope>
    <source>
        <strain evidence="3 4">10023</strain>
    </source>
</reference>
<dbReference type="RefSeq" id="WP_089035885.1">
    <property type="nucleotide sequence ID" value="NZ_CP022278.1"/>
</dbReference>
<dbReference type="SUPFAM" id="SSF101082">
    <property type="entry name" value="Typo IV secretion system protein TraC"/>
    <property type="match status" value="1"/>
</dbReference>
<keyword evidence="4" id="KW-1185">Reference proteome</keyword>
<feature type="coiled-coil region" evidence="1">
    <location>
        <begin position="42"/>
        <end position="73"/>
    </location>
</feature>
<organism evidence="3 4">
    <name type="scientific">Neisseria chenwenguii</name>
    <dbReference type="NCBI Taxonomy" id="1853278"/>
    <lineage>
        <taxon>Bacteria</taxon>
        <taxon>Pseudomonadati</taxon>
        <taxon>Pseudomonadota</taxon>
        <taxon>Betaproteobacteria</taxon>
        <taxon>Neisseriales</taxon>
        <taxon>Neisseriaceae</taxon>
        <taxon>Neisseria</taxon>
    </lineage>
</organism>
<evidence type="ECO:0008006" key="5">
    <source>
        <dbReference type="Google" id="ProtNLM"/>
    </source>
</evidence>
<dbReference type="CDD" id="cd14262">
    <property type="entry name" value="VirB5_like"/>
    <property type="match status" value="1"/>
</dbReference>
<feature type="chain" id="PRO_5013279182" description="Type IV secretion system protein" evidence="2">
    <location>
        <begin position="29"/>
        <end position="221"/>
    </location>
</feature>
<evidence type="ECO:0000313" key="4">
    <source>
        <dbReference type="Proteomes" id="UP000198238"/>
    </source>
</evidence>
<dbReference type="AlphaFoldDB" id="A0A220S181"/>
<dbReference type="EMBL" id="CP022278">
    <property type="protein sequence ID" value="ASK27172.1"/>
    <property type="molecule type" value="Genomic_DNA"/>
</dbReference>
<proteinExistence type="predicted"/>
<dbReference type="Proteomes" id="UP000198238">
    <property type="component" value="Chromosome"/>
</dbReference>
<evidence type="ECO:0000256" key="2">
    <source>
        <dbReference type="SAM" id="SignalP"/>
    </source>
</evidence>
<keyword evidence="1" id="KW-0175">Coiled coil</keyword>
<dbReference type="KEGG" id="nei:BG910_04940"/>
<sequence>MMQIKLKKTVAMILLSAGMAVVPLTVSAGIPVTNPLQLAQDAANFVKEMDEYAKQLTQMKKQYEQQVKQFKSMTGSRNLGNILKDAVKDQVPSEWSVIYQGAKDIDYKSVINSKGYDSKAADRMAVKNLQDMEEVFKSTKTQLDSLTVMMNQINQTQDMKAAADLQNRIAVEQAKIANNQTKLDMLDRLYARQKEVEQRRYASREACMARHIRDGNYSACN</sequence>
<dbReference type="InterPro" id="IPR023220">
    <property type="entry name" value="T4SS_VirB5-domain"/>
</dbReference>
<evidence type="ECO:0000256" key="1">
    <source>
        <dbReference type="SAM" id="Coils"/>
    </source>
</evidence>
<dbReference type="InterPro" id="IPR014158">
    <property type="entry name" value="T4SS_VirB5"/>
</dbReference>
<gene>
    <name evidence="3" type="ORF">BG910_04940</name>
</gene>
<protein>
    <recommendedName>
        <fullName evidence="5">Type IV secretion system protein</fullName>
    </recommendedName>
</protein>